<dbReference type="Pfam" id="PF13439">
    <property type="entry name" value="Glyco_transf_4"/>
    <property type="match status" value="1"/>
</dbReference>
<dbReference type="InterPro" id="IPR028098">
    <property type="entry name" value="Glyco_trans_4-like_N"/>
</dbReference>
<name>A0A6F8V7N8_9PROT</name>
<keyword evidence="4" id="KW-1185">Reference proteome</keyword>
<dbReference type="CDD" id="cd03814">
    <property type="entry name" value="GT4-like"/>
    <property type="match status" value="1"/>
</dbReference>
<dbReference type="PANTHER" id="PTHR45947:SF3">
    <property type="entry name" value="SULFOQUINOVOSYL TRANSFERASE SQD2"/>
    <property type="match status" value="1"/>
</dbReference>
<dbReference type="Pfam" id="PF00534">
    <property type="entry name" value="Glycos_transf_1"/>
    <property type="match status" value="1"/>
</dbReference>
<dbReference type="GO" id="GO:0016757">
    <property type="term" value="F:glycosyltransferase activity"/>
    <property type="evidence" value="ECO:0007669"/>
    <property type="project" value="InterPro"/>
</dbReference>
<dbReference type="EMBL" id="AP022853">
    <property type="protein sequence ID" value="BCB25330.1"/>
    <property type="molecule type" value="Genomic_DNA"/>
</dbReference>
<evidence type="ECO:0000259" key="1">
    <source>
        <dbReference type="Pfam" id="PF00534"/>
    </source>
</evidence>
<dbReference type="InterPro" id="IPR050194">
    <property type="entry name" value="Glycosyltransferase_grp1"/>
</dbReference>
<dbReference type="PANTHER" id="PTHR45947">
    <property type="entry name" value="SULFOQUINOVOSYL TRANSFERASE SQD2"/>
    <property type="match status" value="1"/>
</dbReference>
<reference evidence="4" key="1">
    <citation type="submission" date="2020-03" db="EMBL/GenBank/DDBJ databases">
        <title>Complete genome sequence of sulfur-oxidizing bacterium skT11.</title>
        <authorList>
            <person name="Kanda M."/>
            <person name="Kojima H."/>
            <person name="Fukui M."/>
        </authorList>
    </citation>
    <scope>NUCLEOTIDE SEQUENCE [LARGE SCALE GENOMIC DNA]</scope>
    <source>
        <strain evidence="4">skT11</strain>
    </source>
</reference>
<feature type="domain" description="Glycosyl transferase family 1" evidence="1">
    <location>
        <begin position="222"/>
        <end position="369"/>
    </location>
</feature>
<dbReference type="InterPro" id="IPR001296">
    <property type="entry name" value="Glyco_trans_1"/>
</dbReference>
<feature type="domain" description="Glycosyltransferase subfamily 4-like N-terminal" evidence="2">
    <location>
        <begin position="31"/>
        <end position="199"/>
    </location>
</feature>
<protein>
    <submittedName>
        <fullName evidence="3">Glycosyl transferase</fullName>
    </submittedName>
</protein>
<proteinExistence type="predicted"/>
<dbReference type="RefSeq" id="WP_173059096.1">
    <property type="nucleotide sequence ID" value="NZ_AP022853.1"/>
</dbReference>
<dbReference type="KEGG" id="slac:SKTS_02160"/>
<keyword evidence="3" id="KW-0808">Transferase</keyword>
<accession>A0A6F8V7N8</accession>
<dbReference type="AlphaFoldDB" id="A0A6F8V7N8"/>
<dbReference type="Proteomes" id="UP000502260">
    <property type="component" value="Chromosome"/>
</dbReference>
<gene>
    <name evidence="3" type="ORF">SKTS_02160</name>
</gene>
<evidence type="ECO:0000313" key="3">
    <source>
        <dbReference type="EMBL" id="BCB25330.1"/>
    </source>
</evidence>
<organism evidence="3 4">
    <name type="scientific">Sulfurimicrobium lacus</name>
    <dbReference type="NCBI Taxonomy" id="2715678"/>
    <lineage>
        <taxon>Bacteria</taxon>
        <taxon>Pseudomonadati</taxon>
        <taxon>Pseudomonadota</taxon>
        <taxon>Betaproteobacteria</taxon>
        <taxon>Nitrosomonadales</taxon>
        <taxon>Sulfuricellaceae</taxon>
        <taxon>Sulfurimicrobium</taxon>
    </lineage>
</organism>
<evidence type="ECO:0000259" key="2">
    <source>
        <dbReference type="Pfam" id="PF13439"/>
    </source>
</evidence>
<sequence>MKDIPHPQFNPPKPYRPLRVAMVSETYPPEVNGVAHTAQRMVQGLISRYHQVQLVRPRQHAQDQGVSSAAFEEVLVRGVAMPRYAGLKIGLPATDELVRLWRARRPHLVQVVTEGPLGWSAIVAARKLRLPVISEFHTNFHAYTRHYGMAMLGGPIRAYLRWFHNQTLTTLVPTEALRHELASTGFRRLQVVARGVDTKLFNPARWNKLLRLSWGVADHCLVALHVGRLAAEKNLPLVIDTFRHLQSSRPGMKLVMVGDGPERAALQARNPDVIFSGMRQGEDLAEHYASADLLLFPSTTETFGNVVLEAMASGLPVVAYDYAAAREHIRHGENGLRAAFSDPQAFIGQAQSLVSDTENARRLGRNARTSAEGIDWDHVHDRFERLVVTTVKQWERNHDGKAQLSFVPDL</sequence>
<evidence type="ECO:0000313" key="4">
    <source>
        <dbReference type="Proteomes" id="UP000502260"/>
    </source>
</evidence>
<dbReference type="Gene3D" id="3.40.50.2000">
    <property type="entry name" value="Glycogen Phosphorylase B"/>
    <property type="match status" value="2"/>
</dbReference>
<dbReference type="SUPFAM" id="SSF53756">
    <property type="entry name" value="UDP-Glycosyltransferase/glycogen phosphorylase"/>
    <property type="match status" value="1"/>
</dbReference>